<name>A0ABX7BXL2_9HYPH</name>
<dbReference type="Proteomes" id="UP000595460">
    <property type="component" value="Chromosome"/>
</dbReference>
<dbReference type="RefSeq" id="WP_201654222.1">
    <property type="nucleotide sequence ID" value="NZ_CP068047.1"/>
</dbReference>
<protein>
    <recommendedName>
        <fullName evidence="3">Chemotaxis protein</fullName>
    </recommendedName>
</protein>
<evidence type="ECO:0000313" key="2">
    <source>
        <dbReference type="Proteomes" id="UP000595460"/>
    </source>
</evidence>
<evidence type="ECO:0000313" key="1">
    <source>
        <dbReference type="EMBL" id="QQR35155.1"/>
    </source>
</evidence>
<dbReference type="EMBL" id="CP068047">
    <property type="protein sequence ID" value="QQR35155.1"/>
    <property type="molecule type" value="Genomic_DNA"/>
</dbReference>
<gene>
    <name evidence="1" type="ORF">JI749_12325</name>
</gene>
<reference evidence="1 2" key="1">
    <citation type="submission" date="2021-01" db="EMBL/GenBank/DDBJ databases">
        <title>Genome seq and assembly of Devosia sp. G19.</title>
        <authorList>
            <person name="Chhetri G."/>
        </authorList>
    </citation>
    <scope>NUCLEOTIDE SEQUENCE [LARGE SCALE GENOMIC DNA]</scope>
    <source>
        <strain evidence="1 2">G19</strain>
    </source>
</reference>
<proteinExistence type="predicted"/>
<accession>A0ABX7BXL2</accession>
<evidence type="ECO:0008006" key="3">
    <source>
        <dbReference type="Google" id="ProtNLM"/>
    </source>
</evidence>
<sequence>MARQFRFSSAQLNGFRTLAAVTTDAWISATGALDEAGLTTLTRGTLRNSLQKSGAAATELETILDAILLLRTIAGRYFASVSDIMDDVIGSITDEDCARSLTEKKSFIAEFANHEQVKVVNDSARLARDQYTGLTNIDLEIDSRAIFAGYNEKSSLVGMTSFFLMRIDYSRGGEAKFLSLACDLDDLERLENAIGLVKQKARNLEEGLAKSGILSAILTEEEK</sequence>
<keyword evidence="2" id="KW-1185">Reference proteome</keyword>
<organism evidence="1 2">
    <name type="scientific">Devosia oryziradicis</name>
    <dbReference type="NCBI Taxonomy" id="2801335"/>
    <lineage>
        <taxon>Bacteria</taxon>
        <taxon>Pseudomonadati</taxon>
        <taxon>Pseudomonadota</taxon>
        <taxon>Alphaproteobacteria</taxon>
        <taxon>Hyphomicrobiales</taxon>
        <taxon>Devosiaceae</taxon>
        <taxon>Devosia</taxon>
    </lineage>
</organism>